<gene>
    <name evidence="2" type="ORF">SDRG_08891</name>
</gene>
<feature type="region of interest" description="Disordered" evidence="1">
    <location>
        <begin position="47"/>
        <end position="66"/>
    </location>
</feature>
<dbReference type="InParanoid" id="T0RLY1"/>
<name>T0RLY1_SAPDV</name>
<organism evidence="2 3">
    <name type="scientific">Saprolegnia diclina (strain VS20)</name>
    <dbReference type="NCBI Taxonomy" id="1156394"/>
    <lineage>
        <taxon>Eukaryota</taxon>
        <taxon>Sar</taxon>
        <taxon>Stramenopiles</taxon>
        <taxon>Oomycota</taxon>
        <taxon>Saprolegniomycetes</taxon>
        <taxon>Saprolegniales</taxon>
        <taxon>Saprolegniaceae</taxon>
        <taxon>Saprolegnia</taxon>
    </lineage>
</organism>
<dbReference type="VEuPathDB" id="FungiDB:SDRG_08891"/>
<dbReference type="Proteomes" id="UP000030762">
    <property type="component" value="Unassembled WGS sequence"/>
</dbReference>
<proteinExistence type="predicted"/>
<accession>T0RLY1</accession>
<evidence type="ECO:0000313" key="3">
    <source>
        <dbReference type="Proteomes" id="UP000030762"/>
    </source>
</evidence>
<protein>
    <submittedName>
        <fullName evidence="2">Uncharacterized protein</fullName>
    </submittedName>
</protein>
<dbReference type="AlphaFoldDB" id="T0RLY1"/>
<feature type="region of interest" description="Disordered" evidence="1">
    <location>
        <begin position="222"/>
        <end position="249"/>
    </location>
</feature>
<dbReference type="eggNOG" id="ENOG502T01Z">
    <property type="taxonomic scope" value="Eukaryota"/>
</dbReference>
<dbReference type="RefSeq" id="XP_008613013.1">
    <property type="nucleotide sequence ID" value="XM_008614791.1"/>
</dbReference>
<evidence type="ECO:0000256" key="1">
    <source>
        <dbReference type="SAM" id="MobiDB-lite"/>
    </source>
</evidence>
<dbReference type="EMBL" id="JH767159">
    <property type="protein sequence ID" value="EQC33373.1"/>
    <property type="molecule type" value="Genomic_DNA"/>
</dbReference>
<dbReference type="GeneID" id="19949618"/>
<sequence length="288" mass="31727">MESSHDVGQALVGLRPLRHMLDVDVTVPIFADDGSALGRLAVRLRPSTTPSVTNDNRGVTAKRVPDDVDDLSDSEVESLESLDGAFIWLSLATHLVVDKPPTQLALKQQQYCLEYTFGQANAQTTALTHEETIKVLVNREFVQYVSTDVLVFSVRVRAASNAKTDDFAMAPATEPAATSNDSKALMEQLGREHASMVEEADKERRRNDALLAELTNLVSQVKSHEDELRKQAEKSQAASSELAKAQEKARADVREREALQRQLQEADAKWQVLATTAENAKSKVCCIQ</sequence>
<dbReference type="OrthoDB" id="74145at2759"/>
<reference evidence="2 3" key="1">
    <citation type="submission" date="2012-04" db="EMBL/GenBank/DDBJ databases">
        <title>The Genome Sequence of Saprolegnia declina VS20.</title>
        <authorList>
            <consortium name="The Broad Institute Genome Sequencing Platform"/>
            <person name="Russ C."/>
            <person name="Nusbaum C."/>
            <person name="Tyler B."/>
            <person name="van West P."/>
            <person name="Dieguez-Uribeondo J."/>
            <person name="de Bruijn I."/>
            <person name="Tripathy S."/>
            <person name="Jiang R."/>
            <person name="Young S.K."/>
            <person name="Zeng Q."/>
            <person name="Gargeya S."/>
            <person name="Fitzgerald M."/>
            <person name="Haas B."/>
            <person name="Abouelleil A."/>
            <person name="Alvarado L."/>
            <person name="Arachchi H.M."/>
            <person name="Berlin A."/>
            <person name="Chapman S.B."/>
            <person name="Goldberg J."/>
            <person name="Griggs A."/>
            <person name="Gujja S."/>
            <person name="Hansen M."/>
            <person name="Howarth C."/>
            <person name="Imamovic A."/>
            <person name="Larimer J."/>
            <person name="McCowen C."/>
            <person name="Montmayeur A."/>
            <person name="Murphy C."/>
            <person name="Neiman D."/>
            <person name="Pearson M."/>
            <person name="Priest M."/>
            <person name="Roberts A."/>
            <person name="Saif S."/>
            <person name="Shea T."/>
            <person name="Sisk P."/>
            <person name="Sykes S."/>
            <person name="Wortman J."/>
            <person name="Nusbaum C."/>
            <person name="Birren B."/>
        </authorList>
    </citation>
    <scope>NUCLEOTIDE SEQUENCE [LARGE SCALE GENOMIC DNA]</scope>
    <source>
        <strain evidence="2 3">VS20</strain>
    </source>
</reference>
<keyword evidence="3" id="KW-1185">Reference proteome</keyword>
<dbReference type="OMA" id="QQYCLEY"/>
<feature type="compositionally biased region" description="Polar residues" evidence="1">
    <location>
        <begin position="47"/>
        <end position="57"/>
    </location>
</feature>
<evidence type="ECO:0000313" key="2">
    <source>
        <dbReference type="EMBL" id="EQC33373.1"/>
    </source>
</evidence>
<feature type="compositionally biased region" description="Basic and acidic residues" evidence="1">
    <location>
        <begin position="222"/>
        <end position="233"/>
    </location>
</feature>